<keyword evidence="2" id="KW-0472">Membrane</keyword>
<organism evidence="3 4">
    <name type="scientific">Vespula vulgaris</name>
    <name type="common">Yellow jacket</name>
    <name type="synonym">Wasp</name>
    <dbReference type="NCBI Taxonomy" id="7454"/>
    <lineage>
        <taxon>Eukaryota</taxon>
        <taxon>Metazoa</taxon>
        <taxon>Ecdysozoa</taxon>
        <taxon>Arthropoda</taxon>
        <taxon>Hexapoda</taxon>
        <taxon>Insecta</taxon>
        <taxon>Pterygota</taxon>
        <taxon>Neoptera</taxon>
        <taxon>Endopterygota</taxon>
        <taxon>Hymenoptera</taxon>
        <taxon>Apocrita</taxon>
        <taxon>Aculeata</taxon>
        <taxon>Vespoidea</taxon>
        <taxon>Vespidae</taxon>
        <taxon>Vespinae</taxon>
        <taxon>Vespula</taxon>
    </lineage>
</organism>
<feature type="region of interest" description="Disordered" evidence="1">
    <location>
        <begin position="1"/>
        <end position="24"/>
    </location>
</feature>
<reference evidence="3" key="1">
    <citation type="journal article" date="2020" name="G3 (Bethesda)">
        <title>High-Quality Assemblies for Three Invasive Social Wasps from the &lt;i&gt;Vespula&lt;/i&gt; Genus.</title>
        <authorList>
            <person name="Harrop T.W.R."/>
            <person name="Guhlin J."/>
            <person name="McLaughlin G.M."/>
            <person name="Permina E."/>
            <person name="Stockwell P."/>
            <person name="Gilligan J."/>
            <person name="Le Lec M.F."/>
            <person name="Gruber M.A.M."/>
            <person name="Quinn O."/>
            <person name="Lovegrove M."/>
            <person name="Duncan E.J."/>
            <person name="Remnant E.J."/>
            <person name="Van Eeckhoven J."/>
            <person name="Graham B."/>
            <person name="Knapp R.A."/>
            <person name="Langford K.W."/>
            <person name="Kronenberg Z."/>
            <person name="Press M.O."/>
            <person name="Eacker S.M."/>
            <person name="Wilson-Rankin E.E."/>
            <person name="Purcell J."/>
            <person name="Lester P.J."/>
            <person name="Dearden P.K."/>
        </authorList>
    </citation>
    <scope>NUCLEOTIDE SEQUENCE</scope>
    <source>
        <strain evidence="3">Marl-1</strain>
    </source>
</reference>
<sequence>MHLEIALGRLSSKDRQRNGFKEQSGKVAADVTVIAVTASAVAVAVAVAIAVACCWCSCCRWVWDWTDDAFKSTGGVPRQMLAKHADSSLKHTAQQHHHQP</sequence>
<evidence type="ECO:0000313" key="4">
    <source>
        <dbReference type="Proteomes" id="UP000614350"/>
    </source>
</evidence>
<protein>
    <submittedName>
        <fullName evidence="3">Uncharacterized protein</fullName>
    </submittedName>
</protein>
<keyword evidence="4" id="KW-1185">Reference proteome</keyword>
<gene>
    <name evidence="3" type="ORF">HZH66_014993</name>
</gene>
<proteinExistence type="predicted"/>
<dbReference type="Proteomes" id="UP000614350">
    <property type="component" value="Unassembled WGS sequence"/>
</dbReference>
<evidence type="ECO:0000313" key="3">
    <source>
        <dbReference type="EMBL" id="KAF7378759.1"/>
    </source>
</evidence>
<evidence type="ECO:0000256" key="2">
    <source>
        <dbReference type="SAM" id="Phobius"/>
    </source>
</evidence>
<dbReference type="EMBL" id="JACSEA010000024">
    <property type="protein sequence ID" value="KAF7378759.1"/>
    <property type="molecule type" value="Genomic_DNA"/>
</dbReference>
<name>A0A834IXY8_VESVU</name>
<feature type="compositionally biased region" description="Basic and acidic residues" evidence="1">
    <location>
        <begin position="11"/>
        <end position="24"/>
    </location>
</feature>
<keyword evidence="2" id="KW-1133">Transmembrane helix</keyword>
<feature type="transmembrane region" description="Helical" evidence="2">
    <location>
        <begin position="27"/>
        <end position="52"/>
    </location>
</feature>
<comment type="caution">
    <text evidence="3">The sequence shown here is derived from an EMBL/GenBank/DDBJ whole genome shotgun (WGS) entry which is preliminary data.</text>
</comment>
<accession>A0A834IXY8</accession>
<keyword evidence="2" id="KW-0812">Transmembrane</keyword>
<evidence type="ECO:0000256" key="1">
    <source>
        <dbReference type="SAM" id="MobiDB-lite"/>
    </source>
</evidence>
<dbReference type="AlphaFoldDB" id="A0A834IXY8"/>